<dbReference type="EMBL" id="JAEUBG010002047">
    <property type="protein sequence ID" value="KAH3685404.1"/>
    <property type="molecule type" value="Genomic_DNA"/>
</dbReference>
<evidence type="ECO:0000313" key="1">
    <source>
        <dbReference type="EMBL" id="KAH3685404.1"/>
    </source>
</evidence>
<proteinExistence type="predicted"/>
<reference evidence="1" key="2">
    <citation type="submission" date="2021-01" db="EMBL/GenBank/DDBJ databases">
        <authorList>
            <person name="Schikora-Tamarit M.A."/>
        </authorList>
    </citation>
    <scope>NUCLEOTIDE SEQUENCE</scope>
    <source>
        <strain evidence="1">CBS2887</strain>
    </source>
</reference>
<accession>A0A9P8Q9J8</accession>
<reference evidence="1" key="1">
    <citation type="journal article" date="2021" name="Open Biol.">
        <title>Shared evolutionary footprints suggest mitochondrial oxidative damage underlies multiple complex I losses in fungi.</title>
        <authorList>
            <person name="Schikora-Tamarit M.A."/>
            <person name="Marcet-Houben M."/>
            <person name="Nosek J."/>
            <person name="Gabaldon T."/>
        </authorList>
    </citation>
    <scope>NUCLEOTIDE SEQUENCE</scope>
    <source>
        <strain evidence="1">CBS2887</strain>
    </source>
</reference>
<keyword evidence="2" id="KW-1185">Reference proteome</keyword>
<name>A0A9P8Q9J8_WICPI</name>
<protein>
    <submittedName>
        <fullName evidence="1">Uncharacterized protein</fullName>
    </submittedName>
</protein>
<sequence>CAVDAADEGGGVGLCGGVSSLFFSSCVSLISKVDSSFSICWSSKTPDAGLKTKMEFKVLVGLMSPLSVRPALILVESVVMVKVSSFGSLVRRKGFERSIPYVCWVWGSSNDMLKTSLFLDLLLLLLLGVGDLANNND</sequence>
<feature type="non-terminal residue" evidence="1">
    <location>
        <position position="1"/>
    </location>
</feature>
<organism evidence="1 2">
    <name type="scientific">Wickerhamomyces pijperi</name>
    <name type="common">Yeast</name>
    <name type="synonym">Pichia pijperi</name>
    <dbReference type="NCBI Taxonomy" id="599730"/>
    <lineage>
        <taxon>Eukaryota</taxon>
        <taxon>Fungi</taxon>
        <taxon>Dikarya</taxon>
        <taxon>Ascomycota</taxon>
        <taxon>Saccharomycotina</taxon>
        <taxon>Saccharomycetes</taxon>
        <taxon>Phaffomycetales</taxon>
        <taxon>Wickerhamomycetaceae</taxon>
        <taxon>Wickerhamomyces</taxon>
    </lineage>
</organism>
<gene>
    <name evidence="1" type="ORF">WICPIJ_003642</name>
</gene>
<evidence type="ECO:0000313" key="2">
    <source>
        <dbReference type="Proteomes" id="UP000774326"/>
    </source>
</evidence>
<comment type="caution">
    <text evidence="1">The sequence shown here is derived from an EMBL/GenBank/DDBJ whole genome shotgun (WGS) entry which is preliminary data.</text>
</comment>
<dbReference type="AlphaFoldDB" id="A0A9P8Q9J8"/>
<dbReference type="Proteomes" id="UP000774326">
    <property type="component" value="Unassembled WGS sequence"/>
</dbReference>